<dbReference type="RefSeq" id="WP_307164418.1">
    <property type="nucleotide sequence ID" value="NZ_JAUSWV010000002.1"/>
</dbReference>
<proteinExistence type="predicted"/>
<dbReference type="Proteomes" id="UP001230654">
    <property type="component" value="Unassembled WGS sequence"/>
</dbReference>
<dbReference type="EMBL" id="JAUSWV010000002">
    <property type="protein sequence ID" value="MDQ0582288.1"/>
    <property type="molecule type" value="Genomic_DNA"/>
</dbReference>
<sequence length="150" mass="16183">MAHAAPASGVRTRTPSARSRTPDVFSERTHRAAAWATPVALGLVYGYWVAANNRSGGPITGWNLLLGFVSALVFAALWRGIHALAPRMRREVHALLWTAFAGCAFGFLYSEAGAAVLRSVGMSLAVSAGVFVTLFYRFYTHEDAAGNRIR</sequence>
<keyword evidence="2" id="KW-1133">Transmembrane helix</keyword>
<feature type="transmembrane region" description="Helical" evidence="2">
    <location>
        <begin position="92"/>
        <end position="109"/>
    </location>
</feature>
<protein>
    <recommendedName>
        <fullName evidence="5">Integral membrane protein</fullName>
    </recommendedName>
</protein>
<feature type="transmembrane region" description="Helical" evidence="2">
    <location>
        <begin position="32"/>
        <end position="50"/>
    </location>
</feature>
<feature type="region of interest" description="Disordered" evidence="1">
    <location>
        <begin position="1"/>
        <end position="23"/>
    </location>
</feature>
<comment type="caution">
    <text evidence="3">The sequence shown here is derived from an EMBL/GenBank/DDBJ whole genome shotgun (WGS) entry which is preliminary data.</text>
</comment>
<keyword evidence="2" id="KW-0472">Membrane</keyword>
<evidence type="ECO:0000256" key="2">
    <source>
        <dbReference type="SAM" id="Phobius"/>
    </source>
</evidence>
<feature type="transmembrane region" description="Helical" evidence="2">
    <location>
        <begin position="62"/>
        <end position="80"/>
    </location>
</feature>
<organism evidence="3 4">
    <name type="scientific">Streptomyces rishiriensis</name>
    <dbReference type="NCBI Taxonomy" id="68264"/>
    <lineage>
        <taxon>Bacteria</taxon>
        <taxon>Bacillati</taxon>
        <taxon>Actinomycetota</taxon>
        <taxon>Actinomycetes</taxon>
        <taxon>Kitasatosporales</taxon>
        <taxon>Streptomycetaceae</taxon>
        <taxon>Streptomyces</taxon>
    </lineage>
</organism>
<evidence type="ECO:0000256" key="1">
    <source>
        <dbReference type="SAM" id="MobiDB-lite"/>
    </source>
</evidence>
<evidence type="ECO:0008006" key="5">
    <source>
        <dbReference type="Google" id="ProtNLM"/>
    </source>
</evidence>
<keyword evidence="4" id="KW-1185">Reference proteome</keyword>
<reference evidence="3 4" key="1">
    <citation type="submission" date="2023-07" db="EMBL/GenBank/DDBJ databases">
        <title>Comparative genomics of wheat-associated soil bacteria to identify genetic determinants of phenazine resistance.</title>
        <authorList>
            <person name="Mouncey N."/>
        </authorList>
    </citation>
    <scope>NUCLEOTIDE SEQUENCE [LARGE SCALE GENOMIC DNA]</scope>
    <source>
        <strain evidence="3 4">B2I6</strain>
    </source>
</reference>
<name>A0ABU0NT02_STRRH</name>
<evidence type="ECO:0000313" key="3">
    <source>
        <dbReference type="EMBL" id="MDQ0582288.1"/>
    </source>
</evidence>
<accession>A0ABU0NT02</accession>
<keyword evidence="2" id="KW-0812">Transmembrane</keyword>
<gene>
    <name evidence="3" type="ORF">QF030_004466</name>
</gene>
<feature type="transmembrane region" description="Helical" evidence="2">
    <location>
        <begin position="115"/>
        <end position="139"/>
    </location>
</feature>
<evidence type="ECO:0000313" key="4">
    <source>
        <dbReference type="Proteomes" id="UP001230654"/>
    </source>
</evidence>